<dbReference type="InterPro" id="IPR052038">
    <property type="entry name" value="Type-VII_TA_antitoxin"/>
</dbReference>
<organism evidence="9">
    <name type="scientific">Bacteroides intestinalis</name>
    <dbReference type="NCBI Taxonomy" id="329854"/>
    <lineage>
        <taxon>Bacteria</taxon>
        <taxon>Pseudomonadati</taxon>
        <taxon>Bacteroidota</taxon>
        <taxon>Bacteroidia</taxon>
        <taxon>Bacteroidales</taxon>
        <taxon>Bacteroidaceae</taxon>
        <taxon>Bacteroides</taxon>
    </lineage>
</organism>
<dbReference type="RefSeq" id="WP_007212619.1">
    <property type="nucleotide sequence ID" value="NZ_KQ968695.1"/>
</dbReference>
<dbReference type="InterPro" id="IPR041633">
    <property type="entry name" value="Polbeta"/>
</dbReference>
<evidence type="ECO:0000256" key="2">
    <source>
        <dbReference type="ARBA" id="ARBA00022679"/>
    </source>
</evidence>
<keyword evidence="3" id="KW-0548">Nucleotidyltransferase</keyword>
<dbReference type="EMBL" id="LTDF01000084">
    <property type="protein sequence ID" value="KXT50246.1"/>
    <property type="molecule type" value="Genomic_DNA"/>
</dbReference>
<feature type="domain" description="Polymerase beta nucleotidyltransferase" evidence="8">
    <location>
        <begin position="17"/>
        <end position="94"/>
    </location>
</feature>
<reference evidence="9 10" key="1">
    <citation type="submission" date="2016-02" db="EMBL/GenBank/DDBJ databases">
        <authorList>
            <person name="Wen L."/>
            <person name="He K."/>
            <person name="Yang H."/>
        </authorList>
    </citation>
    <scope>NUCLEOTIDE SEQUENCE [LARGE SCALE GENOMIC DNA]</scope>
    <source>
        <strain evidence="9 10">KLE1704</strain>
    </source>
</reference>
<evidence type="ECO:0000256" key="5">
    <source>
        <dbReference type="ARBA" id="ARBA00022741"/>
    </source>
</evidence>
<evidence type="ECO:0000256" key="1">
    <source>
        <dbReference type="ARBA" id="ARBA00001946"/>
    </source>
</evidence>
<name>A0A139LFM2_9BACE</name>
<accession>A0A139LFM2</accession>
<comment type="cofactor">
    <cofactor evidence="1">
        <name>Mg(2+)</name>
        <dbReference type="ChEBI" id="CHEBI:18420"/>
    </cofactor>
</comment>
<evidence type="ECO:0000256" key="4">
    <source>
        <dbReference type="ARBA" id="ARBA00022723"/>
    </source>
</evidence>
<dbReference type="GO" id="GO:0005524">
    <property type="term" value="F:ATP binding"/>
    <property type="evidence" value="ECO:0007669"/>
    <property type="project" value="UniProtKB-KW"/>
</dbReference>
<evidence type="ECO:0000256" key="6">
    <source>
        <dbReference type="ARBA" id="ARBA00022840"/>
    </source>
</evidence>
<dbReference type="Proteomes" id="UP000070319">
    <property type="component" value="Unassembled WGS sequence"/>
</dbReference>
<comment type="caution">
    <text evidence="9">The sequence shown here is derived from an EMBL/GenBank/DDBJ whole genome shotgun (WGS) entry which is preliminary data.</text>
</comment>
<dbReference type="PANTHER" id="PTHR33571">
    <property type="entry name" value="SSL8005 PROTEIN"/>
    <property type="match status" value="1"/>
</dbReference>
<evidence type="ECO:0000313" key="9">
    <source>
        <dbReference type="EMBL" id="KXT50246.1"/>
    </source>
</evidence>
<keyword evidence="7" id="KW-0460">Magnesium</keyword>
<dbReference type="AlphaFoldDB" id="A0A139LFM2"/>
<evidence type="ECO:0000313" key="10">
    <source>
        <dbReference type="Proteomes" id="UP000070319"/>
    </source>
</evidence>
<dbReference type="InterPro" id="IPR043519">
    <property type="entry name" value="NT_sf"/>
</dbReference>
<dbReference type="Pfam" id="PF18765">
    <property type="entry name" value="Polbeta"/>
    <property type="match status" value="1"/>
</dbReference>
<evidence type="ECO:0000256" key="3">
    <source>
        <dbReference type="ARBA" id="ARBA00022695"/>
    </source>
</evidence>
<evidence type="ECO:0000259" key="8">
    <source>
        <dbReference type="Pfam" id="PF18765"/>
    </source>
</evidence>
<evidence type="ECO:0000256" key="7">
    <source>
        <dbReference type="ARBA" id="ARBA00022842"/>
    </source>
</evidence>
<dbReference type="SUPFAM" id="SSF81301">
    <property type="entry name" value="Nucleotidyltransferase"/>
    <property type="match status" value="1"/>
</dbReference>
<keyword evidence="5" id="KW-0547">Nucleotide-binding</keyword>
<dbReference type="PATRIC" id="fig|329854.7.peg.2393"/>
<proteinExistence type="predicted"/>
<dbReference type="GO" id="GO:0046872">
    <property type="term" value="F:metal ion binding"/>
    <property type="evidence" value="ECO:0007669"/>
    <property type="project" value="UniProtKB-KW"/>
</dbReference>
<dbReference type="Gene3D" id="3.30.460.10">
    <property type="entry name" value="Beta Polymerase, domain 2"/>
    <property type="match status" value="1"/>
</dbReference>
<dbReference type="CDD" id="cd05403">
    <property type="entry name" value="NT_KNTase_like"/>
    <property type="match status" value="1"/>
</dbReference>
<keyword evidence="2 9" id="KW-0808">Transferase</keyword>
<dbReference type="GO" id="GO:0016779">
    <property type="term" value="F:nucleotidyltransferase activity"/>
    <property type="evidence" value="ECO:0007669"/>
    <property type="project" value="UniProtKB-KW"/>
</dbReference>
<keyword evidence="4" id="KW-0479">Metal-binding</keyword>
<sequence length="98" mass="11587">MKTTEEILNILREFKHTAGDKYGIEQIALFGSAARGELREDSDIDVCVKPRKAIDYFTLQDVREELEKLFQRKVDLLTLHENMRQLFRQNIERDAIYV</sequence>
<dbReference type="PANTHER" id="PTHR33571:SF14">
    <property type="entry name" value="PROTEIN ADENYLYLTRANSFERASE MJ0435-RELATED"/>
    <property type="match status" value="1"/>
</dbReference>
<protein>
    <submittedName>
        <fullName evidence="9">Nucleotidyltransferase domain protein</fullName>
    </submittedName>
</protein>
<gene>
    <name evidence="9" type="ORF">HMPREF2531_02350</name>
</gene>
<keyword evidence="6" id="KW-0067">ATP-binding</keyword>